<sequence length="97" mass="10301">MGAADTAKRLQPTLISSFSRIVTGKSGERCVVRTRLGSRLSRSAGPRGFGEIGSNYGKWAHCGCTGVKDIDDGAVHNKTTSNILYPISPKGVPRLVL</sequence>
<protein>
    <submittedName>
        <fullName evidence="1">Uncharacterized protein</fullName>
    </submittedName>
</protein>
<dbReference type="Proteomes" id="UP001431783">
    <property type="component" value="Unassembled WGS sequence"/>
</dbReference>
<dbReference type="EMBL" id="JARQZJ010000001">
    <property type="protein sequence ID" value="KAK9869429.1"/>
    <property type="molecule type" value="Genomic_DNA"/>
</dbReference>
<keyword evidence="2" id="KW-1185">Reference proteome</keyword>
<dbReference type="AlphaFoldDB" id="A0AAW1TQL6"/>
<reference evidence="1 2" key="1">
    <citation type="submission" date="2023-03" db="EMBL/GenBank/DDBJ databases">
        <title>Genome insight into feeding habits of ladybird beetles.</title>
        <authorList>
            <person name="Li H.-S."/>
            <person name="Huang Y.-H."/>
            <person name="Pang H."/>
        </authorList>
    </citation>
    <scope>NUCLEOTIDE SEQUENCE [LARGE SCALE GENOMIC DNA]</scope>
    <source>
        <strain evidence="1">SYSU_2023b</strain>
        <tissue evidence="1">Whole body</tissue>
    </source>
</reference>
<organism evidence="1 2">
    <name type="scientific">Henosepilachna vigintioctopunctata</name>
    <dbReference type="NCBI Taxonomy" id="420089"/>
    <lineage>
        <taxon>Eukaryota</taxon>
        <taxon>Metazoa</taxon>
        <taxon>Ecdysozoa</taxon>
        <taxon>Arthropoda</taxon>
        <taxon>Hexapoda</taxon>
        <taxon>Insecta</taxon>
        <taxon>Pterygota</taxon>
        <taxon>Neoptera</taxon>
        <taxon>Endopterygota</taxon>
        <taxon>Coleoptera</taxon>
        <taxon>Polyphaga</taxon>
        <taxon>Cucujiformia</taxon>
        <taxon>Coccinelloidea</taxon>
        <taxon>Coccinellidae</taxon>
        <taxon>Epilachninae</taxon>
        <taxon>Epilachnini</taxon>
        <taxon>Henosepilachna</taxon>
    </lineage>
</organism>
<comment type="caution">
    <text evidence="1">The sequence shown here is derived from an EMBL/GenBank/DDBJ whole genome shotgun (WGS) entry which is preliminary data.</text>
</comment>
<proteinExistence type="predicted"/>
<accession>A0AAW1TQL6</accession>
<name>A0AAW1TQL6_9CUCU</name>
<evidence type="ECO:0000313" key="2">
    <source>
        <dbReference type="Proteomes" id="UP001431783"/>
    </source>
</evidence>
<evidence type="ECO:0000313" key="1">
    <source>
        <dbReference type="EMBL" id="KAK9869429.1"/>
    </source>
</evidence>
<gene>
    <name evidence="1" type="ORF">WA026_003184</name>
</gene>